<reference evidence="2" key="1">
    <citation type="journal article" date="2020" name="Cell">
        <title>Large-Scale Comparative Analyses of Tick Genomes Elucidate Their Genetic Diversity and Vector Capacities.</title>
        <authorList>
            <consortium name="Tick Genome and Microbiome Consortium (TIGMIC)"/>
            <person name="Jia N."/>
            <person name="Wang J."/>
            <person name="Shi W."/>
            <person name="Du L."/>
            <person name="Sun Y."/>
            <person name="Zhan W."/>
            <person name="Jiang J.F."/>
            <person name="Wang Q."/>
            <person name="Zhang B."/>
            <person name="Ji P."/>
            <person name="Bell-Sakyi L."/>
            <person name="Cui X.M."/>
            <person name="Yuan T.T."/>
            <person name="Jiang B.G."/>
            <person name="Yang W.F."/>
            <person name="Lam T.T."/>
            <person name="Chang Q.C."/>
            <person name="Ding S.J."/>
            <person name="Wang X.J."/>
            <person name="Zhu J.G."/>
            <person name="Ruan X.D."/>
            <person name="Zhao L."/>
            <person name="Wei J.T."/>
            <person name="Ye R.Z."/>
            <person name="Que T.C."/>
            <person name="Du C.H."/>
            <person name="Zhou Y.H."/>
            <person name="Cheng J.X."/>
            <person name="Dai P.F."/>
            <person name="Guo W.B."/>
            <person name="Han X.H."/>
            <person name="Huang E.J."/>
            <person name="Li L.F."/>
            <person name="Wei W."/>
            <person name="Gao Y.C."/>
            <person name="Liu J.Z."/>
            <person name="Shao H.Z."/>
            <person name="Wang X."/>
            <person name="Wang C.C."/>
            <person name="Yang T.C."/>
            <person name="Huo Q.B."/>
            <person name="Li W."/>
            <person name="Chen H.Y."/>
            <person name="Chen S.E."/>
            <person name="Zhou L.G."/>
            <person name="Ni X.B."/>
            <person name="Tian J.H."/>
            <person name="Sheng Y."/>
            <person name="Liu T."/>
            <person name="Pan Y.S."/>
            <person name="Xia L.Y."/>
            <person name="Li J."/>
            <person name="Zhao F."/>
            <person name="Cao W.C."/>
        </authorList>
    </citation>
    <scope>NUCLEOTIDE SEQUENCE</scope>
    <source>
        <strain evidence="2">Rsan-2018</strain>
    </source>
</reference>
<organism evidence="2 3">
    <name type="scientific">Rhipicephalus sanguineus</name>
    <name type="common">Brown dog tick</name>
    <name type="synonym">Ixodes sanguineus</name>
    <dbReference type="NCBI Taxonomy" id="34632"/>
    <lineage>
        <taxon>Eukaryota</taxon>
        <taxon>Metazoa</taxon>
        <taxon>Ecdysozoa</taxon>
        <taxon>Arthropoda</taxon>
        <taxon>Chelicerata</taxon>
        <taxon>Arachnida</taxon>
        <taxon>Acari</taxon>
        <taxon>Parasitiformes</taxon>
        <taxon>Ixodida</taxon>
        <taxon>Ixodoidea</taxon>
        <taxon>Ixodidae</taxon>
        <taxon>Rhipicephalinae</taxon>
        <taxon>Rhipicephalus</taxon>
        <taxon>Rhipicephalus</taxon>
    </lineage>
</organism>
<evidence type="ECO:0000313" key="2">
    <source>
        <dbReference type="EMBL" id="KAH7982417.1"/>
    </source>
</evidence>
<proteinExistence type="predicted"/>
<feature type="region of interest" description="Disordered" evidence="1">
    <location>
        <begin position="102"/>
        <end position="122"/>
    </location>
</feature>
<dbReference type="AlphaFoldDB" id="A0A9D4QHQ4"/>
<evidence type="ECO:0000313" key="3">
    <source>
        <dbReference type="Proteomes" id="UP000821837"/>
    </source>
</evidence>
<name>A0A9D4QHQ4_RHISA</name>
<sequence>MIPYALDGTFPDGNFLFQQDLSPVHTAKIVEELLNMRGCGTSAQNAGCDCRARSHDPLLRRGDRFICFAVPSLEFLLLNIMSADAPSVQQQPPVIVSIDSHCQHPFSSSRSSKHNRRSYRPE</sequence>
<reference evidence="2" key="2">
    <citation type="submission" date="2021-09" db="EMBL/GenBank/DDBJ databases">
        <authorList>
            <person name="Jia N."/>
            <person name="Wang J."/>
            <person name="Shi W."/>
            <person name="Du L."/>
            <person name="Sun Y."/>
            <person name="Zhan W."/>
            <person name="Jiang J."/>
            <person name="Wang Q."/>
            <person name="Zhang B."/>
            <person name="Ji P."/>
            <person name="Sakyi L.B."/>
            <person name="Cui X."/>
            <person name="Yuan T."/>
            <person name="Jiang B."/>
            <person name="Yang W."/>
            <person name="Lam T.T.-Y."/>
            <person name="Chang Q."/>
            <person name="Ding S."/>
            <person name="Wang X."/>
            <person name="Zhu J."/>
            <person name="Ruan X."/>
            <person name="Zhao L."/>
            <person name="Wei J."/>
            <person name="Que T."/>
            <person name="Du C."/>
            <person name="Cheng J."/>
            <person name="Dai P."/>
            <person name="Han X."/>
            <person name="Huang E."/>
            <person name="Gao Y."/>
            <person name="Liu J."/>
            <person name="Shao H."/>
            <person name="Ye R."/>
            <person name="Li L."/>
            <person name="Wei W."/>
            <person name="Wang X."/>
            <person name="Wang C."/>
            <person name="Huo Q."/>
            <person name="Li W."/>
            <person name="Guo W."/>
            <person name="Chen H."/>
            <person name="Chen S."/>
            <person name="Zhou L."/>
            <person name="Zhou L."/>
            <person name="Ni X."/>
            <person name="Tian J."/>
            <person name="Zhou Y."/>
            <person name="Sheng Y."/>
            <person name="Liu T."/>
            <person name="Pan Y."/>
            <person name="Xia L."/>
            <person name="Li J."/>
            <person name="Zhao F."/>
            <person name="Cao W."/>
        </authorList>
    </citation>
    <scope>NUCLEOTIDE SEQUENCE</scope>
    <source>
        <strain evidence="2">Rsan-2018</strain>
        <tissue evidence="2">Larvae</tissue>
    </source>
</reference>
<evidence type="ECO:0000256" key="1">
    <source>
        <dbReference type="SAM" id="MobiDB-lite"/>
    </source>
</evidence>
<feature type="compositionally biased region" description="Basic residues" evidence="1">
    <location>
        <begin position="111"/>
        <end position="122"/>
    </location>
</feature>
<comment type="caution">
    <text evidence="2">The sequence shown here is derived from an EMBL/GenBank/DDBJ whole genome shotgun (WGS) entry which is preliminary data.</text>
</comment>
<keyword evidence="3" id="KW-1185">Reference proteome</keyword>
<dbReference type="Proteomes" id="UP000821837">
    <property type="component" value="Chromosome 1"/>
</dbReference>
<protein>
    <submittedName>
        <fullName evidence="2">Uncharacterized protein</fullName>
    </submittedName>
</protein>
<gene>
    <name evidence="2" type="ORF">HPB52_004688</name>
</gene>
<dbReference type="EMBL" id="JABSTV010001245">
    <property type="protein sequence ID" value="KAH7982417.1"/>
    <property type="molecule type" value="Genomic_DNA"/>
</dbReference>
<accession>A0A9D4QHQ4</accession>